<dbReference type="InterPro" id="IPR018085">
    <property type="entry name" value="Ura-DNA_Glyclase_AS"/>
</dbReference>
<sequence length="686" mass="77629">MIPWGCAFRFLPIKRVSPRRISSFHGLSTTTTTTTTTWIPTTRWRQQRRQQRRSFVKSSFLVMMPEGPEVRTLVDQLQGGIGKRLIDITFQSGRYLLNRPPGFQEFAKTMTPLLKPSHAYQDPQNEGRKVDIIQEWNCKGKFIYIVLDDGLRRVDGVPNTTATGQNEDNHSSDDDYQRSIWITLGMTGRFVNEAAHFQDPSYARWCLELMDPSEAFQSRTKATNKIYYHDQRNFGTVRFSLSKSELQNKLASLGPDVLGGLQRKNRADSVDALTRDKFLSIVAQQKATLNVCKFLMDQSKLAGVGNYILSEALYRANIDPFASLQELNEAQQIALWEQIQAVAQESYTAQGMTRYKSGTYRTMDGTRGKFEFELQCYGRKTCAKGRPVLQETNGPHQRTIWYVEDQLFMPREFRGHEVASELHQRKRRASTREHPTKAGIITGRHQSSDSEISFDNLLDGLMDPTWKTALDPYISKSESFGRLQQFLKEEQVSGQTLYPPPQCVFAALNLCPLERAKVVVLGQDPYHGPNQGTGLAFSVNHDIAIPPSLRNIFKEAMDDVGIDPPAHGNLESWAHQGVLLLNTVLTVRRGQANSHANQGWEDFTDEVVRILNDRDDKIVFLLWGRPAAQKAGKVVDMDKHVVISTSHPSPLGATKTTSPFLNSRCFSRANDALKEAGKEPVDWNVK</sequence>
<keyword evidence="7" id="KW-0539">Nucleus</keyword>
<evidence type="ECO:0000256" key="2">
    <source>
        <dbReference type="ARBA" id="ARBA00008184"/>
    </source>
</evidence>
<dbReference type="PANTHER" id="PTHR11264">
    <property type="entry name" value="URACIL-DNA GLYCOSYLASE"/>
    <property type="match status" value="1"/>
</dbReference>
<dbReference type="GO" id="GO:0008270">
    <property type="term" value="F:zinc ion binding"/>
    <property type="evidence" value="ECO:0007669"/>
    <property type="project" value="InterPro"/>
</dbReference>
<dbReference type="NCBIfam" id="NF003588">
    <property type="entry name" value="PRK05254.1-1"/>
    <property type="match status" value="1"/>
</dbReference>
<dbReference type="OrthoDB" id="10031947at2759"/>
<dbReference type="EC" id="3.2.2.27" evidence="3 7"/>
<dbReference type="AlphaFoldDB" id="A0A9K3PF62"/>
<dbReference type="PROSITE" id="PS00130">
    <property type="entry name" value="U_DNA_GLYCOSYLASE"/>
    <property type="match status" value="1"/>
</dbReference>
<dbReference type="InterPro" id="IPR015886">
    <property type="entry name" value="H2TH_FPG"/>
</dbReference>
<keyword evidence="5 7" id="KW-0378">Hydrolase</keyword>
<dbReference type="InterPro" id="IPR002043">
    <property type="entry name" value="UDG_fam1"/>
</dbReference>
<dbReference type="Proteomes" id="UP000693970">
    <property type="component" value="Unassembled WGS sequence"/>
</dbReference>
<dbReference type="Pfam" id="PF01149">
    <property type="entry name" value="Fapy_DNA_glyco"/>
    <property type="match status" value="1"/>
</dbReference>
<dbReference type="SMART" id="SM00987">
    <property type="entry name" value="UreE_C"/>
    <property type="match status" value="1"/>
</dbReference>
<evidence type="ECO:0000313" key="10">
    <source>
        <dbReference type="EMBL" id="KAG7345312.1"/>
    </source>
</evidence>
<dbReference type="Pfam" id="PF06831">
    <property type="entry name" value="H2TH"/>
    <property type="match status" value="1"/>
</dbReference>
<dbReference type="NCBIfam" id="NF003589">
    <property type="entry name" value="PRK05254.1-2"/>
    <property type="match status" value="1"/>
</dbReference>
<reference evidence="10" key="2">
    <citation type="submission" date="2021-04" db="EMBL/GenBank/DDBJ databases">
        <authorList>
            <person name="Podell S."/>
        </authorList>
    </citation>
    <scope>NUCLEOTIDE SEQUENCE</scope>
    <source>
        <strain evidence="10">Hildebrandi</strain>
    </source>
</reference>
<dbReference type="NCBIfam" id="TIGR00628">
    <property type="entry name" value="ung"/>
    <property type="match status" value="1"/>
</dbReference>
<evidence type="ECO:0000256" key="4">
    <source>
        <dbReference type="ARBA" id="ARBA00022763"/>
    </source>
</evidence>
<dbReference type="HAMAP" id="MF_00148">
    <property type="entry name" value="UDG"/>
    <property type="match status" value="1"/>
</dbReference>
<dbReference type="GO" id="GO:0003684">
    <property type="term" value="F:damaged DNA binding"/>
    <property type="evidence" value="ECO:0007669"/>
    <property type="project" value="InterPro"/>
</dbReference>
<feature type="domain" description="Formamidopyrimidine-DNA glycosylase catalytic" evidence="9">
    <location>
        <begin position="65"/>
        <end position="235"/>
    </location>
</feature>
<keyword evidence="6 7" id="KW-0234">DNA repair</keyword>
<reference evidence="10" key="1">
    <citation type="journal article" date="2021" name="Sci. Rep.">
        <title>Diploid genomic architecture of Nitzschia inconspicua, an elite biomass production diatom.</title>
        <authorList>
            <person name="Oliver A."/>
            <person name="Podell S."/>
            <person name="Pinowska A."/>
            <person name="Traller J.C."/>
            <person name="Smith S.R."/>
            <person name="McClure R."/>
            <person name="Beliaev A."/>
            <person name="Bohutskyi P."/>
            <person name="Hill E.A."/>
            <person name="Rabines A."/>
            <person name="Zheng H."/>
            <person name="Allen L.Z."/>
            <person name="Kuo A."/>
            <person name="Grigoriev I.V."/>
            <person name="Allen A.E."/>
            <person name="Hazlebeck D."/>
            <person name="Allen E.E."/>
        </authorList>
    </citation>
    <scope>NUCLEOTIDE SEQUENCE</scope>
    <source>
        <strain evidence="10">Hildebrandi</strain>
    </source>
</reference>
<evidence type="ECO:0000256" key="1">
    <source>
        <dbReference type="ARBA" id="ARBA00001400"/>
    </source>
</evidence>
<protein>
    <recommendedName>
        <fullName evidence="3 7">Uracil-DNA glycosylase</fullName>
        <shortName evidence="7">UDG</shortName>
        <ecNumber evidence="3 7">3.2.2.27</ecNumber>
    </recommendedName>
</protein>
<dbReference type="InterPro" id="IPR012319">
    <property type="entry name" value="FPG_cat"/>
</dbReference>
<dbReference type="SMART" id="SM01232">
    <property type="entry name" value="H2TH"/>
    <property type="match status" value="1"/>
</dbReference>
<comment type="function">
    <text evidence="7">Excises uracil residues from the DNA which can arise as a result of misincorporation of dUMP residues by DNA polymerase or due to deamination of cytosine.</text>
</comment>
<dbReference type="GO" id="GO:0003906">
    <property type="term" value="F:DNA-(apurinic or apyrimidinic site) endonuclease activity"/>
    <property type="evidence" value="ECO:0007669"/>
    <property type="project" value="InterPro"/>
</dbReference>
<dbReference type="InterPro" id="IPR005122">
    <property type="entry name" value="Uracil-DNA_glycosylase-like"/>
</dbReference>
<evidence type="ECO:0000256" key="7">
    <source>
        <dbReference type="HAMAP-Rule" id="MF_03166"/>
    </source>
</evidence>
<dbReference type="NCBIfam" id="NF003592">
    <property type="entry name" value="PRK05254.1-5"/>
    <property type="match status" value="1"/>
</dbReference>
<evidence type="ECO:0000256" key="8">
    <source>
        <dbReference type="PROSITE-ProRule" id="PRU10072"/>
    </source>
</evidence>
<dbReference type="GO" id="GO:0004844">
    <property type="term" value="F:uracil DNA N-glycosylase activity"/>
    <property type="evidence" value="ECO:0007669"/>
    <property type="project" value="UniProtKB-UniRule"/>
</dbReference>
<dbReference type="GO" id="GO:0005634">
    <property type="term" value="C:nucleus"/>
    <property type="evidence" value="ECO:0007669"/>
    <property type="project" value="UniProtKB-SubCell"/>
</dbReference>
<dbReference type="PANTHER" id="PTHR11264:SF0">
    <property type="entry name" value="URACIL-DNA GLYCOSYLASE"/>
    <property type="match status" value="1"/>
</dbReference>
<evidence type="ECO:0000313" key="11">
    <source>
        <dbReference type="Proteomes" id="UP000693970"/>
    </source>
</evidence>
<dbReference type="Pfam" id="PF03167">
    <property type="entry name" value="UDG"/>
    <property type="match status" value="1"/>
</dbReference>
<evidence type="ECO:0000256" key="6">
    <source>
        <dbReference type="ARBA" id="ARBA00023204"/>
    </source>
</evidence>
<accession>A0A9K3PF62</accession>
<proteinExistence type="inferred from homology"/>
<organism evidence="10 11">
    <name type="scientific">Nitzschia inconspicua</name>
    <dbReference type="NCBI Taxonomy" id="303405"/>
    <lineage>
        <taxon>Eukaryota</taxon>
        <taxon>Sar</taxon>
        <taxon>Stramenopiles</taxon>
        <taxon>Ochrophyta</taxon>
        <taxon>Bacillariophyta</taxon>
        <taxon>Bacillariophyceae</taxon>
        <taxon>Bacillariophycidae</taxon>
        <taxon>Bacillariales</taxon>
        <taxon>Bacillariaceae</taxon>
        <taxon>Nitzschia</taxon>
    </lineage>
</organism>
<gene>
    <name evidence="10" type="ORF">IV203_032843</name>
</gene>
<keyword evidence="4 7" id="KW-0227">DNA damage</keyword>
<keyword evidence="11" id="KW-1185">Reference proteome</keyword>
<dbReference type="PROSITE" id="PS51068">
    <property type="entry name" value="FPG_CAT"/>
    <property type="match status" value="1"/>
</dbReference>
<comment type="similarity">
    <text evidence="2 7">Belongs to the uracil-DNA glycosylase (UDG) superfamily. UNG family.</text>
</comment>
<name>A0A9K3PF62_9STRA</name>
<comment type="subcellular location">
    <subcellularLocation>
        <location evidence="7">Mitochondrion</location>
    </subcellularLocation>
    <subcellularLocation>
        <location evidence="7">Nucleus</location>
    </subcellularLocation>
</comment>
<dbReference type="GO" id="GO:0005739">
    <property type="term" value="C:mitochondrion"/>
    <property type="evidence" value="ECO:0007669"/>
    <property type="project" value="UniProtKB-SubCell"/>
</dbReference>
<dbReference type="GO" id="GO:0097510">
    <property type="term" value="P:base-excision repair, AP site formation via deaminated base removal"/>
    <property type="evidence" value="ECO:0007669"/>
    <property type="project" value="TreeGrafter"/>
</dbReference>
<comment type="catalytic activity">
    <reaction evidence="1 7">
        <text>Hydrolyzes single-stranded DNA or mismatched double-stranded DNA and polynucleotides, releasing free uracil.</text>
        <dbReference type="EC" id="3.2.2.27"/>
    </reaction>
</comment>
<keyword evidence="7" id="KW-0496">Mitochondrion</keyword>
<dbReference type="CDD" id="cd10027">
    <property type="entry name" value="UDG-F1-like"/>
    <property type="match status" value="1"/>
</dbReference>
<dbReference type="EMBL" id="JAGRRH010000022">
    <property type="protein sequence ID" value="KAG7345312.1"/>
    <property type="molecule type" value="Genomic_DNA"/>
</dbReference>
<evidence type="ECO:0000259" key="9">
    <source>
        <dbReference type="PROSITE" id="PS51068"/>
    </source>
</evidence>
<comment type="caution">
    <text evidence="10">The sequence shown here is derived from an EMBL/GenBank/DDBJ whole genome shotgun (WGS) entry which is preliminary data.</text>
</comment>
<dbReference type="SMART" id="SM00986">
    <property type="entry name" value="UDG"/>
    <property type="match status" value="1"/>
</dbReference>
<evidence type="ECO:0000256" key="3">
    <source>
        <dbReference type="ARBA" id="ARBA00012030"/>
    </source>
</evidence>
<dbReference type="FunFam" id="3.40.470.10:FF:000001">
    <property type="entry name" value="Uracil-DNA glycosylase"/>
    <property type="match status" value="1"/>
</dbReference>
<evidence type="ECO:0000256" key="5">
    <source>
        <dbReference type="ARBA" id="ARBA00022801"/>
    </source>
</evidence>
<feature type="active site" description="Proton acceptor" evidence="7 8">
    <location>
        <position position="524"/>
    </location>
</feature>